<dbReference type="InterPro" id="IPR054722">
    <property type="entry name" value="PolX-like_BBD"/>
</dbReference>
<dbReference type="EMBL" id="CAMAPE010000019">
    <property type="protein sequence ID" value="CAH9085972.1"/>
    <property type="molecule type" value="Genomic_DNA"/>
</dbReference>
<feature type="domain" description="Retrovirus-related Pol polyprotein from transposon TNT 1-94-like beta-barrel" evidence="1">
    <location>
        <begin position="29"/>
        <end position="100"/>
    </location>
</feature>
<dbReference type="Pfam" id="PF22936">
    <property type="entry name" value="Pol_BBD"/>
    <property type="match status" value="1"/>
</dbReference>
<dbReference type="AlphaFoldDB" id="A0A9P1E836"/>
<dbReference type="Proteomes" id="UP001152484">
    <property type="component" value="Unassembled WGS sequence"/>
</dbReference>
<name>A0A9P1E836_CUSEU</name>
<comment type="caution">
    <text evidence="2">The sequence shown here is derived from an EMBL/GenBank/DDBJ whole genome shotgun (WGS) entry which is preliminary data.</text>
</comment>
<organism evidence="2 3">
    <name type="scientific">Cuscuta europaea</name>
    <name type="common">European dodder</name>
    <dbReference type="NCBI Taxonomy" id="41803"/>
    <lineage>
        <taxon>Eukaryota</taxon>
        <taxon>Viridiplantae</taxon>
        <taxon>Streptophyta</taxon>
        <taxon>Embryophyta</taxon>
        <taxon>Tracheophyta</taxon>
        <taxon>Spermatophyta</taxon>
        <taxon>Magnoliopsida</taxon>
        <taxon>eudicotyledons</taxon>
        <taxon>Gunneridae</taxon>
        <taxon>Pentapetalae</taxon>
        <taxon>asterids</taxon>
        <taxon>lamiids</taxon>
        <taxon>Solanales</taxon>
        <taxon>Convolvulaceae</taxon>
        <taxon>Cuscuteae</taxon>
        <taxon>Cuscuta</taxon>
        <taxon>Cuscuta subgen. Cuscuta</taxon>
    </lineage>
</organism>
<sequence length="106" mass="12169">MQKYVNRKHDPHKHPPKEFCAGAISEQEWFIDSGCSRHMTSDRSCLIEFQKCKGPRVTFGGNDKEGQTKGRGKVIKNQIVIDEVSYVKGLKFNLLSCNTVPKYIYF</sequence>
<gene>
    <name evidence="2" type="ORF">CEURO_LOCUS9430</name>
</gene>
<proteinExistence type="predicted"/>
<protein>
    <recommendedName>
        <fullName evidence="1">Retrovirus-related Pol polyprotein from transposon TNT 1-94-like beta-barrel domain-containing protein</fullName>
    </recommendedName>
</protein>
<evidence type="ECO:0000259" key="1">
    <source>
        <dbReference type="Pfam" id="PF22936"/>
    </source>
</evidence>
<dbReference type="OrthoDB" id="1731270at2759"/>
<keyword evidence="3" id="KW-1185">Reference proteome</keyword>
<evidence type="ECO:0000313" key="3">
    <source>
        <dbReference type="Proteomes" id="UP001152484"/>
    </source>
</evidence>
<reference evidence="2" key="1">
    <citation type="submission" date="2022-07" db="EMBL/GenBank/DDBJ databases">
        <authorList>
            <person name="Macas J."/>
            <person name="Novak P."/>
            <person name="Neumann P."/>
        </authorList>
    </citation>
    <scope>NUCLEOTIDE SEQUENCE</scope>
</reference>
<evidence type="ECO:0000313" key="2">
    <source>
        <dbReference type="EMBL" id="CAH9085972.1"/>
    </source>
</evidence>
<accession>A0A9P1E836</accession>